<dbReference type="PROSITE" id="PS50206">
    <property type="entry name" value="RHODANESE_3"/>
    <property type="match status" value="2"/>
</dbReference>
<proteinExistence type="predicted"/>
<feature type="domain" description="Rhodanese" evidence="2">
    <location>
        <begin position="195"/>
        <end position="314"/>
    </location>
</feature>
<dbReference type="Proteomes" id="UP000078390">
    <property type="component" value="Unassembled WGS sequence"/>
</dbReference>
<keyword evidence="3" id="KW-0808">Transferase</keyword>
<sequence length="342" mass="38981">MLTKTIKILWICSLWSILTVSHCMGKVSRNEVKGAFRIWSTAQVEEALKKGKVVIIDARNIPEEDYLEEHLPGAVRLNNHMLTTKRYGVPGILLSDRELEEKISQAGLSENSRVIVYAQGETPKDYVDAARVLAILNYVGIKDTYFMDGGLAKWEAEGRPLAEGPVSVKKTNFKIKHPDRSIFCDLVTVEEILCKKRQGILVDARPIKYYEGRDQDPRLYRHGHIPGAIDLPASLFTKKIKDYYILKSPEEIKAILKIYGLTLDRPPVWISYCNTGHLASGLWFVARYVLHKRTVKIYDGSMVQYAKTNLPIEKARELKPKRLLAQCPAQLEHKLRSEKSIH</sequence>
<dbReference type="Gene3D" id="3.40.250.10">
    <property type="entry name" value="Rhodanese-like domain"/>
    <property type="match status" value="2"/>
</dbReference>
<evidence type="ECO:0000313" key="3">
    <source>
        <dbReference type="EMBL" id="OAQ21729.1"/>
    </source>
</evidence>
<keyword evidence="4" id="KW-1185">Reference proteome</keyword>
<dbReference type="CDD" id="cd01448">
    <property type="entry name" value="TST_Repeat_1"/>
    <property type="match status" value="1"/>
</dbReference>
<protein>
    <submittedName>
        <fullName evidence="3">Thiosulfate sulfurtransferase, rhodanese</fullName>
        <ecNumber evidence="3">2.8.1.1</ecNumber>
    </submittedName>
</protein>
<dbReference type="RefSeq" id="WP_084270887.1">
    <property type="nucleotide sequence ID" value="NZ_LWLG01000001.1"/>
</dbReference>
<name>A0A179D7L8_9BACT</name>
<evidence type="ECO:0000259" key="2">
    <source>
        <dbReference type="PROSITE" id="PS50206"/>
    </source>
</evidence>
<dbReference type="SMART" id="SM00450">
    <property type="entry name" value="RHOD"/>
    <property type="match status" value="2"/>
</dbReference>
<dbReference type="InterPro" id="IPR051126">
    <property type="entry name" value="Thiosulfate_sulfurtransferase"/>
</dbReference>
<gene>
    <name evidence="3" type="ORF">TDIS_0247</name>
</gene>
<dbReference type="PANTHER" id="PTHR43855">
    <property type="entry name" value="THIOSULFATE SULFURTRANSFERASE"/>
    <property type="match status" value="1"/>
</dbReference>
<dbReference type="PANTHER" id="PTHR43855:SF1">
    <property type="entry name" value="THIOSULFATE SULFURTRANSFERASE"/>
    <property type="match status" value="1"/>
</dbReference>
<dbReference type="GO" id="GO:0004792">
    <property type="term" value="F:thiosulfate-cyanide sulfurtransferase activity"/>
    <property type="evidence" value="ECO:0007669"/>
    <property type="project" value="UniProtKB-EC"/>
</dbReference>
<dbReference type="STRING" id="999894.TDIS_0247"/>
<evidence type="ECO:0000313" key="4">
    <source>
        <dbReference type="Proteomes" id="UP000078390"/>
    </source>
</evidence>
<dbReference type="InterPro" id="IPR001307">
    <property type="entry name" value="Thiosulphate_STrfase_CS"/>
</dbReference>
<dbReference type="AlphaFoldDB" id="A0A179D7L8"/>
<comment type="caution">
    <text evidence="3">The sequence shown here is derived from an EMBL/GenBank/DDBJ whole genome shotgun (WGS) entry which is preliminary data.</text>
</comment>
<organism evidence="3 4">
    <name type="scientific">Thermosulfurimonas dismutans</name>
    <dbReference type="NCBI Taxonomy" id="999894"/>
    <lineage>
        <taxon>Bacteria</taxon>
        <taxon>Pseudomonadati</taxon>
        <taxon>Thermodesulfobacteriota</taxon>
        <taxon>Thermodesulfobacteria</taxon>
        <taxon>Thermodesulfobacteriales</taxon>
        <taxon>Thermodesulfobacteriaceae</taxon>
        <taxon>Thermosulfurimonas</taxon>
    </lineage>
</organism>
<dbReference type="InterPro" id="IPR001763">
    <property type="entry name" value="Rhodanese-like_dom"/>
</dbReference>
<feature type="domain" description="Rhodanese" evidence="2">
    <location>
        <begin position="49"/>
        <end position="163"/>
    </location>
</feature>
<reference evidence="3 4" key="1">
    <citation type="submission" date="2016-04" db="EMBL/GenBank/DDBJ databases">
        <title>Genome analysis of Thermosulfurimonas dismutans, the first thermophilic sulfur-disproportionating bacterium of the phylum Thermodesulfobacteria.</title>
        <authorList>
            <person name="Mardanov A.V."/>
            <person name="Beletsky A.V."/>
            <person name="Kadnikov V.V."/>
            <person name="Slobodkin A.I."/>
            <person name="Ravin N.V."/>
        </authorList>
    </citation>
    <scope>NUCLEOTIDE SEQUENCE [LARGE SCALE GENOMIC DNA]</scope>
    <source>
        <strain evidence="3 4">S95</strain>
    </source>
</reference>
<evidence type="ECO:0000256" key="1">
    <source>
        <dbReference type="ARBA" id="ARBA00022737"/>
    </source>
</evidence>
<dbReference type="EMBL" id="LWLG01000001">
    <property type="protein sequence ID" value="OAQ21729.1"/>
    <property type="molecule type" value="Genomic_DNA"/>
</dbReference>
<keyword evidence="1" id="KW-0677">Repeat</keyword>
<dbReference type="SUPFAM" id="SSF52821">
    <property type="entry name" value="Rhodanese/Cell cycle control phosphatase"/>
    <property type="match status" value="2"/>
</dbReference>
<dbReference type="InterPro" id="IPR036873">
    <property type="entry name" value="Rhodanese-like_dom_sf"/>
</dbReference>
<dbReference type="PROSITE" id="PS00380">
    <property type="entry name" value="RHODANESE_1"/>
    <property type="match status" value="2"/>
</dbReference>
<accession>A0A179D7L8</accession>
<dbReference type="EC" id="2.8.1.1" evidence="3"/>
<dbReference type="OrthoDB" id="9781034at2"/>
<dbReference type="Pfam" id="PF00581">
    <property type="entry name" value="Rhodanese"/>
    <property type="match status" value="2"/>
</dbReference>